<keyword evidence="1" id="KW-0732">Signal</keyword>
<reference evidence="2 3" key="1">
    <citation type="submission" date="2021-01" db="EMBL/GenBank/DDBJ databases">
        <title>Whole genome shotgun sequence of Cellulomonas phragmiteti NBRC 110785.</title>
        <authorList>
            <person name="Komaki H."/>
            <person name="Tamura T."/>
        </authorList>
    </citation>
    <scope>NUCLEOTIDE SEQUENCE [LARGE SCALE GENOMIC DNA]</scope>
    <source>
        <strain evidence="2 3">NBRC 110785</strain>
    </source>
</reference>
<dbReference type="EMBL" id="BONP01000024">
    <property type="protein sequence ID" value="GIG41358.1"/>
    <property type="molecule type" value="Genomic_DNA"/>
</dbReference>
<accession>A0ABQ4DPU2</accession>
<feature type="signal peptide" evidence="1">
    <location>
        <begin position="1"/>
        <end position="40"/>
    </location>
</feature>
<evidence type="ECO:0000256" key="1">
    <source>
        <dbReference type="SAM" id="SignalP"/>
    </source>
</evidence>
<protein>
    <recommendedName>
        <fullName evidence="4">DUF4352 domain-containing protein</fullName>
    </recommendedName>
</protein>
<comment type="caution">
    <text evidence="2">The sequence shown here is derived from an EMBL/GenBank/DDBJ whole genome shotgun (WGS) entry which is preliminary data.</text>
</comment>
<organism evidence="2 3">
    <name type="scientific">Cellulomonas phragmiteti</name>
    <dbReference type="NCBI Taxonomy" id="478780"/>
    <lineage>
        <taxon>Bacteria</taxon>
        <taxon>Bacillati</taxon>
        <taxon>Actinomycetota</taxon>
        <taxon>Actinomycetes</taxon>
        <taxon>Micrococcales</taxon>
        <taxon>Cellulomonadaceae</taxon>
        <taxon>Cellulomonas</taxon>
    </lineage>
</organism>
<evidence type="ECO:0000313" key="2">
    <source>
        <dbReference type="EMBL" id="GIG41358.1"/>
    </source>
</evidence>
<evidence type="ECO:0008006" key="4">
    <source>
        <dbReference type="Google" id="ProtNLM"/>
    </source>
</evidence>
<keyword evidence="3" id="KW-1185">Reference proteome</keyword>
<dbReference type="RefSeq" id="WP_203675647.1">
    <property type="nucleotide sequence ID" value="NZ_BONP01000024.1"/>
</dbReference>
<dbReference type="Proteomes" id="UP000614741">
    <property type="component" value="Unassembled WGS sequence"/>
</dbReference>
<sequence length="186" mass="19004">MATTSPALVAAPTARRPRRVVALAVGAAAALVAAAGCASAAGAEGNEPTAVMTYEGAQTSFGKPFKYGNGLFLQIKEPVAFTPTSQAEGVDEVEGQPVRIRITVTNGTRGQYTAHTFSATVESGGVPATQIIDPGSQIDLTGPSTELGPANVVTFDLAYVVADPRDITMTVVPALGGYDPLVLTTR</sequence>
<proteinExistence type="predicted"/>
<feature type="chain" id="PRO_5047362535" description="DUF4352 domain-containing protein" evidence="1">
    <location>
        <begin position="41"/>
        <end position="186"/>
    </location>
</feature>
<evidence type="ECO:0000313" key="3">
    <source>
        <dbReference type="Proteomes" id="UP000614741"/>
    </source>
</evidence>
<name>A0ABQ4DPU2_9CELL</name>
<gene>
    <name evidence="2" type="ORF">Cph01nite_31200</name>
</gene>